<comment type="caution">
    <text evidence="1">The sequence shown here is derived from an EMBL/GenBank/DDBJ whole genome shotgun (WGS) entry which is preliminary data.</text>
</comment>
<accession>A0A5B7GZD9</accession>
<reference evidence="1 2" key="1">
    <citation type="submission" date="2019-05" db="EMBL/GenBank/DDBJ databases">
        <title>Another draft genome of Portunus trituberculatus and its Hox gene families provides insights of decapod evolution.</title>
        <authorList>
            <person name="Jeong J.-H."/>
            <person name="Song I."/>
            <person name="Kim S."/>
            <person name="Choi T."/>
            <person name="Kim D."/>
            <person name="Ryu S."/>
            <person name="Kim W."/>
        </authorList>
    </citation>
    <scope>NUCLEOTIDE SEQUENCE [LARGE SCALE GENOMIC DNA]</scope>
    <source>
        <tissue evidence="1">Muscle</tissue>
    </source>
</reference>
<proteinExistence type="predicted"/>
<dbReference type="Proteomes" id="UP000324222">
    <property type="component" value="Unassembled WGS sequence"/>
</dbReference>
<organism evidence="1 2">
    <name type="scientific">Portunus trituberculatus</name>
    <name type="common">Swimming crab</name>
    <name type="synonym">Neptunus trituberculatus</name>
    <dbReference type="NCBI Taxonomy" id="210409"/>
    <lineage>
        <taxon>Eukaryota</taxon>
        <taxon>Metazoa</taxon>
        <taxon>Ecdysozoa</taxon>
        <taxon>Arthropoda</taxon>
        <taxon>Crustacea</taxon>
        <taxon>Multicrustacea</taxon>
        <taxon>Malacostraca</taxon>
        <taxon>Eumalacostraca</taxon>
        <taxon>Eucarida</taxon>
        <taxon>Decapoda</taxon>
        <taxon>Pleocyemata</taxon>
        <taxon>Brachyura</taxon>
        <taxon>Eubrachyura</taxon>
        <taxon>Portunoidea</taxon>
        <taxon>Portunidae</taxon>
        <taxon>Portuninae</taxon>
        <taxon>Portunus</taxon>
    </lineage>
</organism>
<protein>
    <submittedName>
        <fullName evidence="1">Uncharacterized protein</fullName>
    </submittedName>
</protein>
<gene>
    <name evidence="1" type="ORF">E2C01_057078</name>
</gene>
<name>A0A5B7GZD9_PORTR</name>
<dbReference type="AlphaFoldDB" id="A0A5B7GZD9"/>
<sequence>MTGIRLRLENVPHDAPSASIIPCDVVRVTNNGTQADKGKVLFITRARKALHLTLKSSMKHDRSQAVFTINVSRVSAHKKQRLWCFAAPYENSGERSKCPNFPSTHVSVIRSVAARLLTFRTYKVDADSVLPC</sequence>
<evidence type="ECO:0000313" key="1">
    <source>
        <dbReference type="EMBL" id="MPC62986.1"/>
    </source>
</evidence>
<dbReference type="EMBL" id="VSRR010020299">
    <property type="protein sequence ID" value="MPC62986.1"/>
    <property type="molecule type" value="Genomic_DNA"/>
</dbReference>
<evidence type="ECO:0000313" key="2">
    <source>
        <dbReference type="Proteomes" id="UP000324222"/>
    </source>
</evidence>
<keyword evidence="2" id="KW-1185">Reference proteome</keyword>